<dbReference type="Proteomes" id="UP000183994">
    <property type="component" value="Unassembled WGS sequence"/>
</dbReference>
<keyword evidence="3" id="KW-1185">Reference proteome</keyword>
<sequence length="82" mass="9459">MTVANAQKFIKRGLTDSELRARLNRAADPGEIQQILEEEDLGFTPGEFDEAYHHALTECQTNDAANQIKEFEGWWDLLFRTF</sequence>
<name>A0A1M6G8F4_9BACT</name>
<dbReference type="OrthoDB" id="5422343at2"/>
<evidence type="ECO:0000313" key="3">
    <source>
        <dbReference type="Proteomes" id="UP000183994"/>
    </source>
</evidence>
<evidence type="ECO:0000259" key="1">
    <source>
        <dbReference type="Pfam" id="PF07862"/>
    </source>
</evidence>
<gene>
    <name evidence="2" type="ORF">SAMN02745216_00937</name>
</gene>
<dbReference type="EMBL" id="FQZU01000004">
    <property type="protein sequence ID" value="SHJ06285.1"/>
    <property type="molecule type" value="Genomic_DNA"/>
</dbReference>
<proteinExistence type="predicted"/>
<dbReference type="AlphaFoldDB" id="A0A1M6G8F4"/>
<evidence type="ECO:0000313" key="2">
    <source>
        <dbReference type="EMBL" id="SHJ06285.1"/>
    </source>
</evidence>
<organism evidence="2 3">
    <name type="scientific">Desulfatibacillum alkenivorans DSM 16219</name>
    <dbReference type="NCBI Taxonomy" id="1121393"/>
    <lineage>
        <taxon>Bacteria</taxon>
        <taxon>Pseudomonadati</taxon>
        <taxon>Thermodesulfobacteriota</taxon>
        <taxon>Desulfobacteria</taxon>
        <taxon>Desulfobacterales</taxon>
        <taxon>Desulfatibacillaceae</taxon>
        <taxon>Desulfatibacillum</taxon>
    </lineage>
</organism>
<reference evidence="3" key="1">
    <citation type="submission" date="2016-11" db="EMBL/GenBank/DDBJ databases">
        <authorList>
            <person name="Varghese N."/>
            <person name="Submissions S."/>
        </authorList>
    </citation>
    <scope>NUCLEOTIDE SEQUENCE [LARGE SCALE GENOMIC DNA]</scope>
    <source>
        <strain evidence="3">DSM 16219</strain>
    </source>
</reference>
<dbReference type="RefSeq" id="WP_073473475.1">
    <property type="nucleotide sequence ID" value="NZ_FQZU01000004.1"/>
</dbReference>
<dbReference type="Pfam" id="PF07862">
    <property type="entry name" value="Nif11"/>
    <property type="match status" value="1"/>
</dbReference>
<protein>
    <recommendedName>
        <fullName evidence="1">Nif11 domain-containing protein</fullName>
    </recommendedName>
</protein>
<dbReference type="InterPro" id="IPR012903">
    <property type="entry name" value="Nif11"/>
</dbReference>
<feature type="domain" description="Nif11" evidence="1">
    <location>
        <begin position="1"/>
        <end position="48"/>
    </location>
</feature>
<accession>A0A1M6G8F4</accession>